<gene>
    <name evidence="2" type="ORF">JK358_19560</name>
</gene>
<evidence type="ECO:0008006" key="4">
    <source>
        <dbReference type="Google" id="ProtNLM"/>
    </source>
</evidence>
<comment type="caution">
    <text evidence="2">The sequence shown here is derived from an EMBL/GenBank/DDBJ whole genome shotgun (WGS) entry which is preliminary data.</text>
</comment>
<evidence type="ECO:0000256" key="1">
    <source>
        <dbReference type="SAM" id="SignalP"/>
    </source>
</evidence>
<keyword evidence="1" id="KW-0732">Signal</keyword>
<dbReference type="RefSeq" id="WP_201949172.1">
    <property type="nucleotide sequence ID" value="NZ_JAERRJ010000007.1"/>
</dbReference>
<evidence type="ECO:0000313" key="2">
    <source>
        <dbReference type="EMBL" id="MBL1076599.1"/>
    </source>
</evidence>
<sequence>MSRLHPRHRFLTLSSALCLGAAPFVVVAAPTAAADTACRIDRTLDTATYTCPEGAWYAAVVQCLGTRKVGNGMQSPTYIVGDSPRPHIPMTIECTGDGKTGVVLNAWTEGPF</sequence>
<feature type="signal peptide" evidence="1">
    <location>
        <begin position="1"/>
        <end position="28"/>
    </location>
</feature>
<dbReference type="PROSITE" id="PS51318">
    <property type="entry name" value="TAT"/>
    <property type="match status" value="1"/>
</dbReference>
<dbReference type="InterPro" id="IPR006311">
    <property type="entry name" value="TAT_signal"/>
</dbReference>
<reference evidence="2 3" key="1">
    <citation type="submission" date="2021-01" db="EMBL/GenBank/DDBJ databases">
        <title>WGS of actinomycetes isolated from Thailand.</title>
        <authorList>
            <person name="Thawai C."/>
        </authorList>
    </citation>
    <scope>NUCLEOTIDE SEQUENCE [LARGE SCALE GENOMIC DNA]</scope>
    <source>
        <strain evidence="2 3">LPG 2</strain>
    </source>
</reference>
<proteinExistence type="predicted"/>
<dbReference type="EMBL" id="JAERRJ010000007">
    <property type="protein sequence ID" value="MBL1076599.1"/>
    <property type="molecule type" value="Genomic_DNA"/>
</dbReference>
<accession>A0ABS1MA05</accession>
<organism evidence="2 3">
    <name type="scientific">Nocardia acididurans</name>
    <dbReference type="NCBI Taxonomy" id="2802282"/>
    <lineage>
        <taxon>Bacteria</taxon>
        <taxon>Bacillati</taxon>
        <taxon>Actinomycetota</taxon>
        <taxon>Actinomycetes</taxon>
        <taxon>Mycobacteriales</taxon>
        <taxon>Nocardiaceae</taxon>
        <taxon>Nocardia</taxon>
    </lineage>
</organism>
<name>A0ABS1MA05_9NOCA</name>
<feature type="chain" id="PRO_5046424129" description="Secreted protein" evidence="1">
    <location>
        <begin position="29"/>
        <end position="112"/>
    </location>
</feature>
<dbReference type="Proteomes" id="UP000602198">
    <property type="component" value="Unassembled WGS sequence"/>
</dbReference>
<keyword evidence="3" id="KW-1185">Reference proteome</keyword>
<protein>
    <recommendedName>
        <fullName evidence="4">Secreted protein</fullName>
    </recommendedName>
</protein>
<evidence type="ECO:0000313" key="3">
    <source>
        <dbReference type="Proteomes" id="UP000602198"/>
    </source>
</evidence>